<protein>
    <submittedName>
        <fullName evidence="9">Outer membrane protein, protease secretion system</fullName>
    </submittedName>
</protein>
<keyword evidence="8" id="KW-0732">Signal</keyword>
<dbReference type="GO" id="GO:0008233">
    <property type="term" value="F:peptidase activity"/>
    <property type="evidence" value="ECO:0007669"/>
    <property type="project" value="UniProtKB-KW"/>
</dbReference>
<proteinExistence type="inferred from homology"/>
<organism evidence="9 10">
    <name type="scientific">Rugamonas rubra</name>
    <dbReference type="NCBI Taxonomy" id="758825"/>
    <lineage>
        <taxon>Bacteria</taxon>
        <taxon>Pseudomonadati</taxon>
        <taxon>Pseudomonadota</taxon>
        <taxon>Betaproteobacteria</taxon>
        <taxon>Burkholderiales</taxon>
        <taxon>Oxalobacteraceae</taxon>
        <taxon>Telluria group</taxon>
        <taxon>Rugamonas</taxon>
    </lineage>
</organism>
<keyword evidence="7" id="KW-0998">Cell outer membrane</keyword>
<dbReference type="EMBL" id="FOTW01000004">
    <property type="protein sequence ID" value="SFL48989.1"/>
    <property type="molecule type" value="Genomic_DNA"/>
</dbReference>
<evidence type="ECO:0000313" key="9">
    <source>
        <dbReference type="EMBL" id="SFL48989.1"/>
    </source>
</evidence>
<feature type="signal peptide" evidence="8">
    <location>
        <begin position="1"/>
        <end position="32"/>
    </location>
</feature>
<comment type="subcellular location">
    <subcellularLocation>
        <location evidence="1">Cell outer membrane</location>
    </subcellularLocation>
</comment>
<reference evidence="9 10" key="1">
    <citation type="submission" date="2016-10" db="EMBL/GenBank/DDBJ databases">
        <authorList>
            <person name="de Groot N.N."/>
        </authorList>
    </citation>
    <scope>NUCLEOTIDE SEQUENCE [LARGE SCALE GENOMIC DNA]</scope>
    <source>
        <strain evidence="9 10">ATCC 43154</strain>
    </source>
</reference>
<evidence type="ECO:0000256" key="4">
    <source>
        <dbReference type="ARBA" id="ARBA00022452"/>
    </source>
</evidence>
<keyword evidence="6" id="KW-0472">Membrane</keyword>
<dbReference type="GO" id="GO:0015562">
    <property type="term" value="F:efflux transmembrane transporter activity"/>
    <property type="evidence" value="ECO:0007669"/>
    <property type="project" value="InterPro"/>
</dbReference>
<dbReference type="Gene3D" id="1.20.1600.10">
    <property type="entry name" value="Outer membrane efflux proteins (OEP)"/>
    <property type="match status" value="1"/>
</dbReference>
<keyword evidence="10" id="KW-1185">Reference proteome</keyword>
<dbReference type="STRING" id="758825.SAMN02982985_00444"/>
<dbReference type="SUPFAM" id="SSF56954">
    <property type="entry name" value="Outer membrane efflux proteins (OEP)"/>
    <property type="match status" value="1"/>
</dbReference>
<feature type="chain" id="PRO_5011436069" evidence="8">
    <location>
        <begin position="33"/>
        <end position="447"/>
    </location>
</feature>
<dbReference type="GO" id="GO:0009279">
    <property type="term" value="C:cell outer membrane"/>
    <property type="evidence" value="ECO:0007669"/>
    <property type="project" value="UniProtKB-SubCell"/>
</dbReference>
<dbReference type="RefSeq" id="WP_093383000.1">
    <property type="nucleotide sequence ID" value="NZ_FOTW01000004.1"/>
</dbReference>
<keyword evidence="5" id="KW-0812">Transmembrane</keyword>
<dbReference type="InterPro" id="IPR010130">
    <property type="entry name" value="T1SS_OMP_TolC"/>
</dbReference>
<keyword evidence="4" id="KW-1134">Transmembrane beta strand</keyword>
<dbReference type="GO" id="GO:0015288">
    <property type="term" value="F:porin activity"/>
    <property type="evidence" value="ECO:0007669"/>
    <property type="project" value="TreeGrafter"/>
</dbReference>
<evidence type="ECO:0000256" key="6">
    <source>
        <dbReference type="ARBA" id="ARBA00023136"/>
    </source>
</evidence>
<dbReference type="Proteomes" id="UP000199470">
    <property type="component" value="Unassembled WGS sequence"/>
</dbReference>
<evidence type="ECO:0000256" key="1">
    <source>
        <dbReference type="ARBA" id="ARBA00004442"/>
    </source>
</evidence>
<evidence type="ECO:0000256" key="8">
    <source>
        <dbReference type="SAM" id="SignalP"/>
    </source>
</evidence>
<sequence>MVARLSKALPRPLAGALAVGAALLLHSSGAMALGLMQAYEAALQNDPVYRSAYFANEGGKENRQLGLSNLLPSLSANYSGSQNRTTRVIGKTTLPEDYISRSAGVQLRQTLFNLDAWARFKQGQAQSKYAASQFASQQQEVIVRVVNAYLDVLYKDDLLNLSRAERDLYTEQRKVNDKMFEKGEGTRTDMLETQARLDVAEAQVLESIDGVANARETLAKIIGSDVGDLDPLAPDFRVRPSDGQSFEDWKAIAMERNPDIKTLTVGTEIARQEFNKAMAGHAPRVDFVANYSKGSSDSITTVNQDTTVRSIGIQLNVPLYSGGSVNAQARQAIANEEKAKSDLQGQINKVLVELRKDYNALLSSVARIGALEKSVASAELLMKATTQSIKGGVRINLDLLNARQQFYTSKRDLAQARYNYLLTSLRMRASAGLLAADDVRDTAMYFR</sequence>
<keyword evidence="3" id="KW-0813">Transport</keyword>
<dbReference type="GO" id="GO:1990281">
    <property type="term" value="C:efflux pump complex"/>
    <property type="evidence" value="ECO:0007669"/>
    <property type="project" value="TreeGrafter"/>
</dbReference>
<evidence type="ECO:0000313" key="10">
    <source>
        <dbReference type="Proteomes" id="UP000199470"/>
    </source>
</evidence>
<dbReference type="PANTHER" id="PTHR30026">
    <property type="entry name" value="OUTER MEMBRANE PROTEIN TOLC"/>
    <property type="match status" value="1"/>
</dbReference>
<evidence type="ECO:0000256" key="3">
    <source>
        <dbReference type="ARBA" id="ARBA00022448"/>
    </source>
</evidence>
<evidence type="ECO:0000256" key="5">
    <source>
        <dbReference type="ARBA" id="ARBA00022692"/>
    </source>
</evidence>
<dbReference type="InterPro" id="IPR051906">
    <property type="entry name" value="TolC-like"/>
</dbReference>
<evidence type="ECO:0000256" key="2">
    <source>
        <dbReference type="ARBA" id="ARBA00007613"/>
    </source>
</evidence>
<comment type="similarity">
    <text evidence="2">Belongs to the outer membrane factor (OMF) (TC 1.B.17) family.</text>
</comment>
<evidence type="ECO:0000256" key="7">
    <source>
        <dbReference type="ARBA" id="ARBA00023237"/>
    </source>
</evidence>
<dbReference type="AlphaFoldDB" id="A0A1I4I3N6"/>
<accession>A0A1I4I3N6</accession>
<dbReference type="Pfam" id="PF02321">
    <property type="entry name" value="OEP"/>
    <property type="match status" value="2"/>
</dbReference>
<keyword evidence="9" id="KW-0378">Hydrolase</keyword>
<gene>
    <name evidence="9" type="ORF">SAMN02982985_00444</name>
</gene>
<keyword evidence="9" id="KW-0645">Protease</keyword>
<dbReference type="GO" id="GO:0006508">
    <property type="term" value="P:proteolysis"/>
    <property type="evidence" value="ECO:0007669"/>
    <property type="project" value="UniProtKB-KW"/>
</dbReference>
<dbReference type="InterPro" id="IPR003423">
    <property type="entry name" value="OMP_efflux"/>
</dbReference>
<dbReference type="NCBIfam" id="TIGR01844">
    <property type="entry name" value="type_I_sec_TolC"/>
    <property type="match status" value="1"/>
</dbReference>
<dbReference type="PANTHER" id="PTHR30026:SF20">
    <property type="entry name" value="OUTER MEMBRANE PROTEIN TOLC"/>
    <property type="match status" value="1"/>
</dbReference>
<name>A0A1I4I3N6_9BURK</name>
<dbReference type="OrthoDB" id="9813458at2"/>